<keyword evidence="2" id="KW-1185">Reference proteome</keyword>
<dbReference type="EMBL" id="JQ513383">
    <property type="protein sequence ID" value="AFA44684.1"/>
    <property type="molecule type" value="Genomic_DNA"/>
</dbReference>
<evidence type="ECO:0000313" key="2">
    <source>
        <dbReference type="Proteomes" id="UP000007524"/>
    </source>
</evidence>
<dbReference type="GeneID" id="14012999"/>
<evidence type="ECO:0000313" key="1">
    <source>
        <dbReference type="EMBL" id="AFA44684.1"/>
    </source>
</evidence>
<proteinExistence type="predicted"/>
<reference evidence="1 2" key="1">
    <citation type="journal article" date="2012" name="J. Virol.">
        <title>Genome of Klebsiella sp.-Infecting Bacteriophage vB_KleM_RaK2.</title>
        <authorList>
            <person name="Simoliunas E."/>
            <person name="Kaliniene L."/>
            <person name="Truncaite L."/>
            <person name="Klausa V."/>
            <person name="Zajanckauskaite A."/>
            <person name="Meskys R."/>
        </authorList>
    </citation>
    <scope>NUCLEOTIDE SEQUENCE [LARGE SCALE GENOMIC DNA]</scope>
</reference>
<dbReference type="Proteomes" id="UP000007524">
    <property type="component" value="Segment"/>
</dbReference>
<organism evidence="1 2">
    <name type="scientific">Klebsiella phage vB_KleM_RaK2</name>
    <dbReference type="NCBI Taxonomy" id="1147094"/>
    <lineage>
        <taxon>Viruses</taxon>
        <taxon>Duplodnaviria</taxon>
        <taxon>Heunggongvirae</taxon>
        <taxon>Uroviricota</taxon>
        <taxon>Caudoviricetes</taxon>
        <taxon>Alcyoneusvirus</taxon>
        <taxon>Alcyoneusvirus RaK2</taxon>
    </lineage>
</organism>
<dbReference type="RefSeq" id="YP_007007566.1">
    <property type="nucleotide sequence ID" value="NC_019526.1"/>
</dbReference>
<accession>H6X4L8</accession>
<gene>
    <name evidence="1" type="ORF">RaK2_00411</name>
</gene>
<sequence length="90" mass="10225">MKLIKNILFFFIFSICITNNVYAIQMNCVNVQDNKFCTSTDENGNTVRTNIYRFGNIETIESSGTDSNGNTFINKCTVIKLDNYSTINCN</sequence>
<dbReference type="KEGG" id="vg:14012999"/>
<name>H6X4L8_9CAUD</name>
<protein>
    <submittedName>
        <fullName evidence="1">Uncharacterized protein</fullName>
    </submittedName>
</protein>